<keyword evidence="3" id="KW-0808">Transferase</keyword>
<keyword evidence="2" id="KW-0328">Glycosyltransferase</keyword>
<dbReference type="Proteomes" id="UP001152562">
    <property type="component" value="Unassembled WGS sequence"/>
</dbReference>
<dbReference type="SUPFAM" id="SSF53756">
    <property type="entry name" value="UDP-Glycosyltransferase/glycogen phosphorylase"/>
    <property type="match status" value="1"/>
</dbReference>
<comment type="similarity">
    <text evidence="1">Belongs to the UDP-glycosyltransferase family.</text>
</comment>
<dbReference type="InterPro" id="IPR002213">
    <property type="entry name" value="UDP_glucos_trans"/>
</dbReference>
<organism evidence="4 5">
    <name type="scientific">Pieris brassicae</name>
    <name type="common">White butterfly</name>
    <name type="synonym">Large white butterfly</name>
    <dbReference type="NCBI Taxonomy" id="7116"/>
    <lineage>
        <taxon>Eukaryota</taxon>
        <taxon>Metazoa</taxon>
        <taxon>Ecdysozoa</taxon>
        <taxon>Arthropoda</taxon>
        <taxon>Hexapoda</taxon>
        <taxon>Insecta</taxon>
        <taxon>Pterygota</taxon>
        <taxon>Neoptera</taxon>
        <taxon>Endopterygota</taxon>
        <taxon>Lepidoptera</taxon>
        <taxon>Glossata</taxon>
        <taxon>Ditrysia</taxon>
        <taxon>Papilionoidea</taxon>
        <taxon>Pieridae</taxon>
        <taxon>Pierinae</taxon>
        <taxon>Pieris</taxon>
    </lineage>
</organism>
<sequence length="82" mass="9359">MLPQSDQLRHPNIKLFITQGGLQSTDEAMNAGVPLVGIPMLGDQWYNVELYEYHKIGVRIELETITEEQLTKAIDTVINYKK</sequence>
<dbReference type="InterPro" id="IPR050271">
    <property type="entry name" value="UDP-glycosyltransferase"/>
</dbReference>
<dbReference type="PANTHER" id="PTHR48043:SF159">
    <property type="entry name" value="EG:EG0003.4 PROTEIN-RELATED"/>
    <property type="match status" value="1"/>
</dbReference>
<dbReference type="AlphaFoldDB" id="A0A9P0TUA8"/>
<dbReference type="PANTHER" id="PTHR48043">
    <property type="entry name" value="EG:EG0003.4 PROTEIN-RELATED"/>
    <property type="match status" value="1"/>
</dbReference>
<evidence type="ECO:0000256" key="1">
    <source>
        <dbReference type="ARBA" id="ARBA00009995"/>
    </source>
</evidence>
<dbReference type="EMBL" id="CALOZG010000031">
    <property type="protein sequence ID" value="CAH4033573.1"/>
    <property type="molecule type" value="Genomic_DNA"/>
</dbReference>
<reference evidence="4" key="1">
    <citation type="submission" date="2022-05" db="EMBL/GenBank/DDBJ databases">
        <authorList>
            <person name="Okamura Y."/>
        </authorList>
    </citation>
    <scope>NUCLEOTIDE SEQUENCE</scope>
</reference>
<evidence type="ECO:0000256" key="3">
    <source>
        <dbReference type="ARBA" id="ARBA00022679"/>
    </source>
</evidence>
<evidence type="ECO:0000256" key="2">
    <source>
        <dbReference type="ARBA" id="ARBA00022676"/>
    </source>
</evidence>
<protein>
    <recommendedName>
        <fullName evidence="6">Glucuronosyltransferase</fullName>
    </recommendedName>
</protein>
<comment type="caution">
    <text evidence="4">The sequence shown here is derived from an EMBL/GenBank/DDBJ whole genome shotgun (WGS) entry which is preliminary data.</text>
</comment>
<dbReference type="GO" id="GO:0008194">
    <property type="term" value="F:UDP-glycosyltransferase activity"/>
    <property type="evidence" value="ECO:0007669"/>
    <property type="project" value="InterPro"/>
</dbReference>
<keyword evidence="5" id="KW-1185">Reference proteome</keyword>
<name>A0A9P0TUA8_PIEBR</name>
<evidence type="ECO:0008006" key="6">
    <source>
        <dbReference type="Google" id="ProtNLM"/>
    </source>
</evidence>
<proteinExistence type="inferred from homology"/>
<evidence type="ECO:0000313" key="4">
    <source>
        <dbReference type="EMBL" id="CAH4033573.1"/>
    </source>
</evidence>
<accession>A0A9P0TUA8</accession>
<dbReference type="Pfam" id="PF00201">
    <property type="entry name" value="UDPGT"/>
    <property type="match status" value="1"/>
</dbReference>
<gene>
    <name evidence="4" type="ORF">PIBRA_LOCUS9846</name>
</gene>
<dbReference type="Gene3D" id="3.40.50.2000">
    <property type="entry name" value="Glycogen Phosphorylase B"/>
    <property type="match status" value="1"/>
</dbReference>
<evidence type="ECO:0000313" key="5">
    <source>
        <dbReference type="Proteomes" id="UP001152562"/>
    </source>
</evidence>